<keyword evidence="1" id="KW-0812">Transmembrane</keyword>
<dbReference type="KEGG" id="srd:SD10_08035"/>
<accession>A0A0E3V6V6</accession>
<name>A0A0E3V6V6_9BACT</name>
<feature type="transmembrane region" description="Helical" evidence="1">
    <location>
        <begin position="115"/>
        <end position="132"/>
    </location>
</feature>
<evidence type="ECO:0008006" key="4">
    <source>
        <dbReference type="Google" id="ProtNLM"/>
    </source>
</evidence>
<protein>
    <recommendedName>
        <fullName evidence="4">DoxX family protein</fullName>
    </recommendedName>
</protein>
<keyword evidence="1" id="KW-0472">Membrane</keyword>
<dbReference type="RefSeq" id="WP_046573337.1">
    <property type="nucleotide sequence ID" value="NZ_CP010429.1"/>
</dbReference>
<dbReference type="EMBL" id="CP010429">
    <property type="protein sequence ID" value="AKD54861.1"/>
    <property type="molecule type" value="Genomic_DNA"/>
</dbReference>
<feature type="transmembrane region" description="Helical" evidence="1">
    <location>
        <begin position="153"/>
        <end position="173"/>
    </location>
</feature>
<feature type="transmembrane region" description="Helical" evidence="1">
    <location>
        <begin position="12"/>
        <end position="33"/>
    </location>
</feature>
<dbReference type="HOGENOM" id="CLU_108506_0_0_10"/>
<keyword evidence="3" id="KW-1185">Reference proteome</keyword>
<gene>
    <name evidence="2" type="ORF">SD10_08035</name>
</gene>
<proteinExistence type="predicted"/>
<dbReference type="Proteomes" id="UP000033054">
    <property type="component" value="Chromosome"/>
</dbReference>
<evidence type="ECO:0000313" key="3">
    <source>
        <dbReference type="Proteomes" id="UP000033054"/>
    </source>
</evidence>
<dbReference type="STRING" id="1379870.SD10_08035"/>
<feature type="transmembrane region" description="Helical" evidence="1">
    <location>
        <begin position="179"/>
        <end position="200"/>
    </location>
</feature>
<evidence type="ECO:0000256" key="1">
    <source>
        <dbReference type="SAM" id="Phobius"/>
    </source>
</evidence>
<evidence type="ECO:0000313" key="2">
    <source>
        <dbReference type="EMBL" id="AKD54861.1"/>
    </source>
</evidence>
<reference evidence="2 3" key="1">
    <citation type="journal article" date="2014" name="Curr. Microbiol.">
        <title>Spirosoma radiotolerans sp. nov., a gamma-radiation-resistant bacterium isolated from gamma ray-irradiated soil.</title>
        <authorList>
            <person name="Lee J.J."/>
            <person name="Srinivasan S."/>
            <person name="Lim S."/>
            <person name="Joe M."/>
            <person name="Im S."/>
            <person name="Bae S.I."/>
            <person name="Park K.R."/>
            <person name="Han J.H."/>
            <person name="Park S.H."/>
            <person name="Joo B.M."/>
            <person name="Park S.J."/>
            <person name="Kim M.K."/>
        </authorList>
    </citation>
    <scope>NUCLEOTIDE SEQUENCE [LARGE SCALE GENOMIC DNA]</scope>
    <source>
        <strain evidence="2 3">DG5A</strain>
    </source>
</reference>
<sequence length="217" mass="24720">MILEKLKRLIAVQVFTIYLRYLLGAAFVFASIVKIQGQRFTTNSGSDAPINESWHLFETLYQSGLYWHFIGWGQCLAGFLLMTQLFSTLGAVVFLPIMLNIFVITISYYFAATPIITFLMLLANVYLLIWDWPRLSMVVWPFQSTFVQVDYPLLKMSSWVYIGLFYFGLTIYVKLAVNSFPVFLAVFLGACVVGLSALIYNLKAYKQMNTGSRSILG</sequence>
<dbReference type="AlphaFoldDB" id="A0A0E3V6V6"/>
<dbReference type="PATRIC" id="fig|1379870.5.peg.1746"/>
<dbReference type="OrthoDB" id="5524812at2"/>
<keyword evidence="1" id="KW-1133">Transmembrane helix</keyword>
<organism evidence="2 3">
    <name type="scientific">Spirosoma radiotolerans</name>
    <dbReference type="NCBI Taxonomy" id="1379870"/>
    <lineage>
        <taxon>Bacteria</taxon>
        <taxon>Pseudomonadati</taxon>
        <taxon>Bacteroidota</taxon>
        <taxon>Cytophagia</taxon>
        <taxon>Cytophagales</taxon>
        <taxon>Cytophagaceae</taxon>
        <taxon>Spirosoma</taxon>
    </lineage>
</organism>